<organism evidence="1 2">
    <name type="scientific">Tenacibaculum singaporense</name>
    <dbReference type="NCBI Taxonomy" id="2358479"/>
    <lineage>
        <taxon>Bacteria</taxon>
        <taxon>Pseudomonadati</taxon>
        <taxon>Bacteroidota</taxon>
        <taxon>Flavobacteriia</taxon>
        <taxon>Flavobacteriales</taxon>
        <taxon>Flavobacteriaceae</taxon>
        <taxon>Tenacibaculum</taxon>
    </lineage>
</organism>
<evidence type="ECO:0000313" key="1">
    <source>
        <dbReference type="EMBL" id="AZJ34557.1"/>
    </source>
</evidence>
<sequence>MIKRYVYSGYIEVDYNLLISLLKELLIASKVRDRYASDIEKEINYNDENVDIYIHEDGHRGFIFDCELKGTFEEANKFIDTLTKRFKVENLKHQFEWNEIDKEDNQIGEEYEIVFPER</sequence>
<dbReference type="Proteomes" id="UP000274593">
    <property type="component" value="Chromosome"/>
</dbReference>
<reference evidence="1 2" key="1">
    <citation type="submission" date="2018-09" db="EMBL/GenBank/DDBJ databases">
        <title>Insights into the microbiota of Asian seabass (Lates calcarifer) with tenacibaculosis symptoms and description of sp. nov. Tenacibaculum singaporense.</title>
        <authorList>
            <person name="Miyake S."/>
            <person name="Soh M."/>
            <person name="Azman M.N."/>
            <person name="Ngoh S.Y."/>
            <person name="Orban L."/>
        </authorList>
    </citation>
    <scope>NUCLEOTIDE SEQUENCE [LARGE SCALE GENOMIC DNA]</scope>
    <source>
        <strain evidence="1 2">DSM 106434</strain>
    </source>
</reference>
<dbReference type="EMBL" id="CP032548">
    <property type="protein sequence ID" value="AZJ34557.1"/>
    <property type="molecule type" value="Genomic_DNA"/>
</dbReference>
<gene>
    <name evidence="1" type="ORF">D6T69_03025</name>
</gene>
<dbReference type="KEGG" id="tsig:D6T69_03025"/>
<evidence type="ECO:0000313" key="2">
    <source>
        <dbReference type="Proteomes" id="UP000274593"/>
    </source>
</evidence>
<dbReference type="AlphaFoldDB" id="A0A3S8R476"/>
<proteinExistence type="predicted"/>
<name>A0A3S8R476_9FLAO</name>
<keyword evidence="2" id="KW-1185">Reference proteome</keyword>
<dbReference type="RefSeq" id="WP_125066390.1">
    <property type="nucleotide sequence ID" value="NZ_CP032548.1"/>
</dbReference>
<accession>A0A3S8R476</accession>
<protein>
    <submittedName>
        <fullName evidence="1">Uncharacterized protein</fullName>
    </submittedName>
</protein>